<dbReference type="Pfam" id="PF02358">
    <property type="entry name" value="Trehalose_PPase"/>
    <property type="match status" value="1"/>
</dbReference>
<dbReference type="FunFam" id="3.40.50.1000:FF:000073">
    <property type="entry name" value="Trehalose 6-phosphate phosphatase"/>
    <property type="match status" value="1"/>
</dbReference>
<dbReference type="OMA" id="WNKGLAA"/>
<dbReference type="Gene3D" id="3.30.70.1020">
    <property type="entry name" value="Trehalose-6-phosphate phosphatase related protein, domain 2"/>
    <property type="match status" value="1"/>
</dbReference>
<keyword evidence="5 8" id="KW-0378">Hydrolase</keyword>
<reference evidence="10" key="1">
    <citation type="journal article" date="2020" name="Plant J.">
        <title>Transposons played a major role in the diversification between the closely related almond and peach genomes: results from the almond genome sequence.</title>
        <authorList>
            <person name="Alioto T."/>
            <person name="Alexiou K.G."/>
            <person name="Bardil A."/>
            <person name="Barteri F."/>
            <person name="Castanera R."/>
            <person name="Cruz F."/>
            <person name="Dhingra A."/>
            <person name="Duval H."/>
            <person name="Fernandez I Marti A."/>
            <person name="Frias L."/>
            <person name="Galan B."/>
            <person name="Garcia J.L."/>
            <person name="Howad W."/>
            <person name="Gomez-Garrido J."/>
            <person name="Gut M."/>
            <person name="Julca I."/>
            <person name="Morata J."/>
            <person name="Puigdomenech P."/>
            <person name="Ribeca P."/>
            <person name="Rubio Cabetas M.J."/>
            <person name="Vlasova A."/>
            <person name="Wirthensohn M."/>
            <person name="Garcia-Mas J."/>
            <person name="Gabaldon T."/>
            <person name="Casacuberta J.M."/>
            <person name="Arus P."/>
        </authorList>
    </citation>
    <scope>NUCLEOTIDE SEQUENCE [LARGE SCALE GENOMIC DNA]</scope>
    <source>
        <strain evidence="10">cv. Texas</strain>
    </source>
</reference>
<dbReference type="EC" id="3.1.3.12" evidence="8"/>
<evidence type="ECO:0000256" key="7">
    <source>
        <dbReference type="ARBA" id="ARBA00025274"/>
    </source>
</evidence>
<dbReference type="InParanoid" id="A0A5E4E5Y6"/>
<dbReference type="Gene3D" id="3.40.50.1000">
    <property type="entry name" value="HAD superfamily/HAD-like"/>
    <property type="match status" value="1"/>
</dbReference>
<evidence type="ECO:0000256" key="5">
    <source>
        <dbReference type="ARBA" id="ARBA00022801"/>
    </source>
</evidence>
<dbReference type="NCBIfam" id="TIGR00685">
    <property type="entry name" value="T6PP"/>
    <property type="match status" value="1"/>
</dbReference>
<comment type="pathway">
    <text evidence="3 8">Glycan biosynthesis; trehalose biosynthesis.</text>
</comment>
<evidence type="ECO:0000313" key="10">
    <source>
        <dbReference type="Proteomes" id="UP000327085"/>
    </source>
</evidence>
<dbReference type="InterPro" id="IPR023214">
    <property type="entry name" value="HAD_sf"/>
</dbReference>
<comment type="cofactor">
    <cofactor evidence="2 8">
        <name>a divalent metal cation</name>
        <dbReference type="ChEBI" id="CHEBI:60240"/>
    </cofactor>
</comment>
<accession>A0A5E4E5Y6</accession>
<dbReference type="SUPFAM" id="SSF56784">
    <property type="entry name" value="HAD-like"/>
    <property type="match status" value="1"/>
</dbReference>
<evidence type="ECO:0000256" key="4">
    <source>
        <dbReference type="ARBA" id="ARBA00008770"/>
    </source>
</evidence>
<comment type="similarity">
    <text evidence="4 8">Belongs to the trehalose phosphatase family.</text>
</comment>
<dbReference type="EMBL" id="CABIKO010000003">
    <property type="protein sequence ID" value="VVA11257.1"/>
    <property type="molecule type" value="Genomic_DNA"/>
</dbReference>
<gene>
    <name evidence="9" type="ORF">ALMOND_2B013309</name>
</gene>
<dbReference type="CDD" id="cd01627">
    <property type="entry name" value="HAD_TPP"/>
    <property type="match status" value="1"/>
</dbReference>
<evidence type="ECO:0000313" key="9">
    <source>
        <dbReference type="EMBL" id="VVA11257.1"/>
    </source>
</evidence>
<evidence type="ECO:0000256" key="8">
    <source>
        <dbReference type="RuleBase" id="RU361117"/>
    </source>
</evidence>
<dbReference type="Proteomes" id="UP000327085">
    <property type="component" value="Chromosome 2"/>
</dbReference>
<dbReference type="InterPro" id="IPR003337">
    <property type="entry name" value="Trehalose_PPase"/>
</dbReference>
<proteinExistence type="inferred from homology"/>
<dbReference type="UniPathway" id="UPA00299"/>
<dbReference type="PANTHER" id="PTHR43768:SF24">
    <property type="entry name" value="TREHALOSE 6-PHOSPHATE PHOSPHATASE"/>
    <property type="match status" value="1"/>
</dbReference>
<organism evidence="9 10">
    <name type="scientific">Prunus dulcis</name>
    <name type="common">Almond</name>
    <name type="synonym">Amygdalus dulcis</name>
    <dbReference type="NCBI Taxonomy" id="3755"/>
    <lineage>
        <taxon>Eukaryota</taxon>
        <taxon>Viridiplantae</taxon>
        <taxon>Streptophyta</taxon>
        <taxon>Embryophyta</taxon>
        <taxon>Tracheophyta</taxon>
        <taxon>Spermatophyta</taxon>
        <taxon>Magnoliopsida</taxon>
        <taxon>eudicotyledons</taxon>
        <taxon>Gunneridae</taxon>
        <taxon>Pentapetalae</taxon>
        <taxon>rosids</taxon>
        <taxon>fabids</taxon>
        <taxon>Rosales</taxon>
        <taxon>Rosaceae</taxon>
        <taxon>Amygdaloideae</taxon>
        <taxon>Amygdaleae</taxon>
        <taxon>Prunus</taxon>
    </lineage>
</organism>
<keyword evidence="6" id="KW-0346">Stress response</keyword>
<dbReference type="FunFam" id="3.30.70.1020:FF:000004">
    <property type="entry name" value="Trehalose 6-phosphate phosphatase"/>
    <property type="match status" value="1"/>
</dbReference>
<dbReference type="AlphaFoldDB" id="A0A5E4E5Y6"/>
<evidence type="ECO:0000256" key="6">
    <source>
        <dbReference type="ARBA" id="ARBA00023016"/>
    </source>
</evidence>
<dbReference type="PANTHER" id="PTHR43768">
    <property type="entry name" value="TREHALOSE 6-PHOSPHATE PHOSPHATASE"/>
    <property type="match status" value="1"/>
</dbReference>
<sequence length="420" mass="47040">MAVTLIINAPINQDNDYRFRNYASRQAATSNPFSGKGSLINLKQHKDKVTRLNQAMGLQRSSASSKQKVQPITEVLIKNDENSGDLSLASITSDLHDISNPNKPIPSDLAYNSWVVEHPSALGSFDRMMKAAKGKRIVVFLDYDGTLSPIVDDPDRAFMSDEMRAAVREVAKYFPTAVISGRSRDKVKEFVQLSNVYYAGSHGMDIMVPPRPLRPCDANNNTTAMDIKGSDVLFQPAKRFLPAIQEIRTLLEEITRKVEGARVEDNRFCISVHFRKVREEDYGILEEKVKSVVGKYAEFHLTLGKKVLEIRPSIEWNKGHALEYLLDTLGFSNSSDVLPLYIGDDRTDEDAFKVIRSRGQGFPIIVSSTPKEDTKACYSLHDPSEVLTFLLRLARWRKASSSSRSLAQIWGVGSNLPRSV</sequence>
<comment type="function">
    <text evidence="7">Removes the phosphate from trehalose 6-phosphate to produce free trehalose. Trehalose accumulation in plant may improve abiotic stress tolerance.</text>
</comment>
<dbReference type="GO" id="GO:0005992">
    <property type="term" value="P:trehalose biosynthetic process"/>
    <property type="evidence" value="ECO:0007669"/>
    <property type="project" value="UniProtKB-UniPathway"/>
</dbReference>
<dbReference type="InterPro" id="IPR044651">
    <property type="entry name" value="OTSB-like"/>
</dbReference>
<dbReference type="Gramene" id="VVA11257">
    <property type="protein sequence ID" value="VVA11257"/>
    <property type="gene ID" value="Prudul26B013309"/>
</dbReference>
<evidence type="ECO:0000256" key="3">
    <source>
        <dbReference type="ARBA" id="ARBA00005199"/>
    </source>
</evidence>
<protein>
    <recommendedName>
        <fullName evidence="8">Trehalose 6-phosphate phosphatase</fullName>
        <ecNumber evidence="8">3.1.3.12</ecNumber>
    </recommendedName>
</protein>
<dbReference type="GO" id="GO:0004805">
    <property type="term" value="F:trehalose-phosphatase activity"/>
    <property type="evidence" value="ECO:0007669"/>
    <property type="project" value="UniProtKB-EC"/>
</dbReference>
<name>A0A5E4E5Y6_PRUDU</name>
<evidence type="ECO:0000256" key="2">
    <source>
        <dbReference type="ARBA" id="ARBA00001968"/>
    </source>
</evidence>
<dbReference type="InterPro" id="IPR036412">
    <property type="entry name" value="HAD-like_sf"/>
</dbReference>
<comment type="catalytic activity">
    <reaction evidence="1 8">
        <text>alpha,alpha-trehalose 6-phosphate + H2O = alpha,alpha-trehalose + phosphate</text>
        <dbReference type="Rhea" id="RHEA:23420"/>
        <dbReference type="ChEBI" id="CHEBI:15377"/>
        <dbReference type="ChEBI" id="CHEBI:16551"/>
        <dbReference type="ChEBI" id="CHEBI:43474"/>
        <dbReference type="ChEBI" id="CHEBI:58429"/>
        <dbReference type="EC" id="3.1.3.12"/>
    </reaction>
</comment>
<evidence type="ECO:0000256" key="1">
    <source>
        <dbReference type="ARBA" id="ARBA00000500"/>
    </source>
</evidence>